<evidence type="ECO:0000256" key="7">
    <source>
        <dbReference type="ARBA" id="ARBA00023136"/>
    </source>
</evidence>
<dbReference type="SMART" id="SM00369">
    <property type="entry name" value="LRR_TYP"/>
    <property type="match status" value="4"/>
</dbReference>
<protein>
    <submittedName>
        <fullName evidence="10">LRR receptor-like serine/threonine-protein kinase</fullName>
    </submittedName>
</protein>
<reference evidence="11" key="1">
    <citation type="submission" date="2024-07" db="EMBL/GenBank/DDBJ databases">
        <title>Two chromosome-level genome assemblies of Korean endemic species Abeliophyllum distichum and Forsythia ovata (Oleaceae).</title>
        <authorList>
            <person name="Jang H."/>
        </authorList>
    </citation>
    <scope>NUCLEOTIDE SEQUENCE [LARGE SCALE GENOMIC DNA]</scope>
</reference>
<keyword evidence="7" id="KW-0472">Membrane</keyword>
<keyword evidence="5" id="KW-0677">Repeat</keyword>
<dbReference type="Pfam" id="PF13855">
    <property type="entry name" value="LRR_8"/>
    <property type="match status" value="1"/>
</dbReference>
<organism evidence="10 11">
    <name type="scientific">Abeliophyllum distichum</name>
    <dbReference type="NCBI Taxonomy" id="126358"/>
    <lineage>
        <taxon>Eukaryota</taxon>
        <taxon>Viridiplantae</taxon>
        <taxon>Streptophyta</taxon>
        <taxon>Embryophyta</taxon>
        <taxon>Tracheophyta</taxon>
        <taxon>Spermatophyta</taxon>
        <taxon>Magnoliopsida</taxon>
        <taxon>eudicotyledons</taxon>
        <taxon>Gunneridae</taxon>
        <taxon>Pentapetalae</taxon>
        <taxon>asterids</taxon>
        <taxon>lamiids</taxon>
        <taxon>Lamiales</taxon>
        <taxon>Oleaceae</taxon>
        <taxon>Forsythieae</taxon>
        <taxon>Abeliophyllum</taxon>
    </lineage>
</organism>
<gene>
    <name evidence="10" type="ORF">Adt_39339</name>
</gene>
<keyword evidence="11" id="KW-1185">Reference proteome</keyword>
<dbReference type="InterPro" id="IPR000719">
    <property type="entry name" value="Prot_kinase_dom"/>
</dbReference>
<keyword evidence="8" id="KW-0325">Glycoprotein</keyword>
<dbReference type="Gene3D" id="3.80.10.10">
    <property type="entry name" value="Ribonuclease Inhibitor"/>
    <property type="match status" value="1"/>
</dbReference>
<dbReference type="AlphaFoldDB" id="A0ABD1Q6H1"/>
<dbReference type="InterPro" id="IPR001611">
    <property type="entry name" value="Leu-rich_rpt"/>
</dbReference>
<dbReference type="Pfam" id="PF00069">
    <property type="entry name" value="Pkinase"/>
    <property type="match status" value="1"/>
</dbReference>
<dbReference type="InterPro" id="IPR051809">
    <property type="entry name" value="Plant_receptor-like_S/T_kinase"/>
</dbReference>
<dbReference type="PANTHER" id="PTHR27008">
    <property type="entry name" value="OS04G0122200 PROTEIN"/>
    <property type="match status" value="1"/>
</dbReference>
<comment type="caution">
    <text evidence="10">The sequence shown here is derived from an EMBL/GenBank/DDBJ whole genome shotgun (WGS) entry which is preliminary data.</text>
</comment>
<feature type="domain" description="Protein kinase" evidence="9">
    <location>
        <begin position="303"/>
        <end position="390"/>
    </location>
</feature>
<accession>A0ABD1Q6H1</accession>
<dbReference type="GO" id="GO:0051707">
    <property type="term" value="P:response to other organism"/>
    <property type="evidence" value="ECO:0007669"/>
    <property type="project" value="UniProtKB-ARBA"/>
</dbReference>
<dbReference type="EMBL" id="JBFOLK010000012">
    <property type="protein sequence ID" value="KAL2471203.1"/>
    <property type="molecule type" value="Genomic_DNA"/>
</dbReference>
<dbReference type="FunFam" id="3.80.10.10:FF:000383">
    <property type="entry name" value="Leucine-rich repeat receptor protein kinase EMS1"/>
    <property type="match status" value="1"/>
</dbReference>
<dbReference type="Pfam" id="PF00560">
    <property type="entry name" value="LRR_1"/>
    <property type="match status" value="2"/>
</dbReference>
<evidence type="ECO:0000256" key="4">
    <source>
        <dbReference type="ARBA" id="ARBA00022692"/>
    </source>
</evidence>
<dbReference type="FunFam" id="3.80.10.10:FF:000111">
    <property type="entry name" value="LRR receptor-like serine/threonine-protein kinase ERECTA"/>
    <property type="match status" value="1"/>
</dbReference>
<dbReference type="InterPro" id="IPR032675">
    <property type="entry name" value="LRR_dom_sf"/>
</dbReference>
<evidence type="ECO:0000259" key="9">
    <source>
        <dbReference type="PROSITE" id="PS50011"/>
    </source>
</evidence>
<evidence type="ECO:0000313" key="10">
    <source>
        <dbReference type="EMBL" id="KAL2471203.1"/>
    </source>
</evidence>
<dbReference type="Gene3D" id="3.30.200.20">
    <property type="entry name" value="Phosphorylase Kinase, domain 1"/>
    <property type="match status" value="1"/>
</dbReference>
<dbReference type="PANTHER" id="PTHR27008:SF585">
    <property type="entry name" value="PROTEIN KINASE DOMAIN-CONTAINING PROTEIN"/>
    <property type="match status" value="1"/>
</dbReference>
<evidence type="ECO:0000256" key="1">
    <source>
        <dbReference type="ARBA" id="ARBA00004167"/>
    </source>
</evidence>
<dbReference type="SUPFAM" id="SSF52058">
    <property type="entry name" value="L domain-like"/>
    <property type="match status" value="1"/>
</dbReference>
<comment type="similarity">
    <text evidence="2">Belongs to the RLP family.</text>
</comment>
<sequence>MLPKALGNLLTSLEVFHASSCGIKGMIPSEIGNMSNLIWLEMGGNNWIRTIPDTFSQLRKLQKLSLSENKLQGSIPDTLCNLENMFFIDFGINKLSQQLPTCLGNLTSLREFYLDSNLLTSTIPSTLWISKEIQIVDMSYNFLNGSLDPEMGNIKSMRELYLSRNQFSGEIPSTIGQLQNLVNLTLSKNLLHSPILESLGNLITLQYMDISKNNLYGEIPRSLEKLKDLMYFNVSFNEREIPNGGPFKNLSADFFKGNRELCGASQYKVMPCKGIHFFQAQSTFPITVKRISYYEVLNATNKFDEESMIGIGSIGSIYKGIFSDGMIVAIKVFNLDLKSANKSFDTEYHILCNIRHKNLLKVISNCSNLDLKALVLEYMPNGNLNKSALL</sequence>
<evidence type="ECO:0000256" key="3">
    <source>
        <dbReference type="ARBA" id="ARBA00022614"/>
    </source>
</evidence>
<dbReference type="SUPFAM" id="SSF56112">
    <property type="entry name" value="Protein kinase-like (PK-like)"/>
    <property type="match status" value="1"/>
</dbReference>
<evidence type="ECO:0000256" key="2">
    <source>
        <dbReference type="ARBA" id="ARBA00009592"/>
    </source>
</evidence>
<name>A0ABD1Q6H1_9LAMI</name>
<keyword evidence="6" id="KW-1133">Transmembrane helix</keyword>
<dbReference type="GO" id="GO:0016020">
    <property type="term" value="C:membrane"/>
    <property type="evidence" value="ECO:0007669"/>
    <property type="project" value="UniProtKB-SubCell"/>
</dbReference>
<dbReference type="InterPro" id="IPR011009">
    <property type="entry name" value="Kinase-like_dom_sf"/>
</dbReference>
<comment type="subcellular location">
    <subcellularLocation>
        <location evidence="1">Membrane</location>
        <topology evidence="1">Single-pass membrane protein</topology>
    </subcellularLocation>
</comment>
<dbReference type="InterPro" id="IPR003591">
    <property type="entry name" value="Leu-rich_rpt_typical-subtyp"/>
</dbReference>
<keyword evidence="3" id="KW-0433">Leucine-rich repeat</keyword>
<evidence type="ECO:0000313" key="11">
    <source>
        <dbReference type="Proteomes" id="UP001604336"/>
    </source>
</evidence>
<proteinExistence type="inferred from homology"/>
<dbReference type="GO" id="GO:0006952">
    <property type="term" value="P:defense response"/>
    <property type="evidence" value="ECO:0007669"/>
    <property type="project" value="UniProtKB-ARBA"/>
</dbReference>
<dbReference type="Proteomes" id="UP001604336">
    <property type="component" value="Unassembled WGS sequence"/>
</dbReference>
<evidence type="ECO:0000256" key="6">
    <source>
        <dbReference type="ARBA" id="ARBA00022989"/>
    </source>
</evidence>
<evidence type="ECO:0000256" key="8">
    <source>
        <dbReference type="ARBA" id="ARBA00023180"/>
    </source>
</evidence>
<keyword evidence="4" id="KW-0812">Transmembrane</keyword>
<dbReference type="PROSITE" id="PS50011">
    <property type="entry name" value="PROTEIN_KINASE_DOM"/>
    <property type="match status" value="1"/>
</dbReference>
<evidence type="ECO:0000256" key="5">
    <source>
        <dbReference type="ARBA" id="ARBA00022737"/>
    </source>
</evidence>